<dbReference type="InterPro" id="IPR013610">
    <property type="entry name" value="ArdC_N"/>
</dbReference>
<evidence type="ECO:0000259" key="1">
    <source>
        <dbReference type="Pfam" id="PF08401"/>
    </source>
</evidence>
<dbReference type="GO" id="GO:0003697">
    <property type="term" value="F:single-stranded DNA binding"/>
    <property type="evidence" value="ECO:0007669"/>
    <property type="project" value="InterPro"/>
</dbReference>
<organism evidence="2">
    <name type="scientific">marine sediment metagenome</name>
    <dbReference type="NCBI Taxonomy" id="412755"/>
    <lineage>
        <taxon>unclassified sequences</taxon>
        <taxon>metagenomes</taxon>
        <taxon>ecological metagenomes</taxon>
    </lineage>
</organism>
<name>A0A0F9KEI0_9ZZZZ</name>
<reference evidence="2" key="1">
    <citation type="journal article" date="2015" name="Nature">
        <title>Complex archaea that bridge the gap between prokaryotes and eukaryotes.</title>
        <authorList>
            <person name="Spang A."/>
            <person name="Saw J.H."/>
            <person name="Jorgensen S.L."/>
            <person name="Zaremba-Niedzwiedzka K."/>
            <person name="Martijn J."/>
            <person name="Lind A.E."/>
            <person name="van Eijk R."/>
            <person name="Schleper C."/>
            <person name="Guy L."/>
            <person name="Ettema T.J."/>
        </authorList>
    </citation>
    <scope>NUCLEOTIDE SEQUENCE</scope>
</reference>
<feature type="domain" description="N-terminal" evidence="1">
    <location>
        <begin position="51"/>
        <end position="141"/>
    </location>
</feature>
<dbReference type="AlphaFoldDB" id="A0A0F9KEI0"/>
<evidence type="ECO:0000313" key="2">
    <source>
        <dbReference type="EMBL" id="KKM73101.1"/>
    </source>
</evidence>
<dbReference type="EMBL" id="LAZR01009360">
    <property type="protein sequence ID" value="KKM73101.1"/>
    <property type="molecule type" value="Genomic_DNA"/>
</dbReference>
<comment type="caution">
    <text evidence="2">The sequence shown here is derived from an EMBL/GenBank/DDBJ whole genome shotgun (WGS) entry which is preliminary data.</text>
</comment>
<proteinExistence type="predicted"/>
<accession>A0A0F9KEI0</accession>
<dbReference type="Pfam" id="PF08401">
    <property type="entry name" value="ArdcN"/>
    <property type="match status" value="1"/>
</dbReference>
<protein>
    <recommendedName>
        <fullName evidence="1">N-terminal domain-containing protein</fullName>
    </recommendedName>
</protein>
<sequence>MIAQSKTKGKRSFTPAQKELYKAKKESEKEDLKALYEKFLEKKSIKDFIGIVSNYKQLHKYSIRNLCLVLAQFEKRGDKKFVRVLNSFLNWKKQEIQVLKGSKSYKVLVPIFKKIKEENENKPESDQKEKTLQFFKIGSTFDISQTSEYENYIKEQREIDEKVMRNSEIDYSTAFNFVSKRFPKIKILEDFKEQDKKGSYNPLSHDITLNQRSSHTLFHEIGHHITISILKIAGDIKDDYAKNEVLAELNAYLLLTNFDENLNYNFAYSNIWANRITDIFELDEFMNSFKEISKYLETFFKNQ</sequence>
<gene>
    <name evidence="2" type="ORF">LCGC14_1413910</name>
</gene>